<keyword evidence="1 3" id="KW-0808">Transferase</keyword>
<dbReference type="EMBL" id="JBHUIV010000025">
    <property type="protein sequence ID" value="MFD2203313.1"/>
    <property type="molecule type" value="Genomic_DNA"/>
</dbReference>
<dbReference type="PANTHER" id="PTHR46401:SF2">
    <property type="entry name" value="GLYCOSYLTRANSFERASE WBBK-RELATED"/>
    <property type="match status" value="1"/>
</dbReference>
<reference evidence="4" key="1">
    <citation type="journal article" date="2019" name="Int. J. Syst. Evol. Microbiol.">
        <title>The Global Catalogue of Microorganisms (GCM) 10K type strain sequencing project: providing services to taxonomists for standard genome sequencing and annotation.</title>
        <authorList>
            <consortium name="The Broad Institute Genomics Platform"/>
            <consortium name="The Broad Institute Genome Sequencing Center for Infectious Disease"/>
            <person name="Wu L."/>
            <person name="Ma J."/>
        </authorList>
    </citation>
    <scope>NUCLEOTIDE SEQUENCE [LARGE SCALE GENOMIC DNA]</scope>
    <source>
        <strain evidence="4">KCTC 19812</strain>
    </source>
</reference>
<dbReference type="GO" id="GO:0016757">
    <property type="term" value="F:glycosyltransferase activity"/>
    <property type="evidence" value="ECO:0007669"/>
    <property type="project" value="UniProtKB-KW"/>
</dbReference>
<dbReference type="CDD" id="cd03801">
    <property type="entry name" value="GT4_PimA-like"/>
    <property type="match status" value="1"/>
</dbReference>
<protein>
    <submittedName>
        <fullName evidence="3">Glycosyltransferase family 4 protein</fullName>
        <ecNumber evidence="3">2.4.-.-</ecNumber>
    </submittedName>
</protein>
<proteinExistence type="predicted"/>
<dbReference type="RefSeq" id="WP_380805533.1">
    <property type="nucleotide sequence ID" value="NZ_JBHUIV010000025.1"/>
</dbReference>
<dbReference type="InterPro" id="IPR001296">
    <property type="entry name" value="Glyco_trans_1"/>
</dbReference>
<evidence type="ECO:0000259" key="2">
    <source>
        <dbReference type="Pfam" id="PF00534"/>
    </source>
</evidence>
<dbReference type="PANTHER" id="PTHR46401">
    <property type="entry name" value="GLYCOSYLTRANSFERASE WBBK-RELATED"/>
    <property type="match status" value="1"/>
</dbReference>
<accession>A0ABW5BEL0</accession>
<name>A0ABW5BEL0_9BACT</name>
<sequence>MPNKILINVGVLTNPGGVSALYKALDLESKKLADYFQIFNSTKEKNNISKFLRLIKKYVQYFHLIKKYEYLLINPSLLPNSFYRDSFFTYLGLIRNKKIIVFWHGWNEEFYNKLISSKLRQIIFKKTFSKADAFVILGKIFEQKLFDLGVNPDKKMLVFFNSADNSHLIGKKLSRDISEKKEITLLFIARFDKNKGMFKSVEIFKLVQKNFPEIKFKLILAGDGPEYKKLNAHINQQKIKNIELTGFIGGAEKHKIFLRSDILLFPSHYGEGMPLSILEAMTYGLPIISSDVGGIPDLIIDGENGFMIPKNSNNELNEYVKAIEIFIKHPDLYKTISLKNRNFAENNLTPENAGRKLINFINSI</sequence>
<dbReference type="Proteomes" id="UP001597414">
    <property type="component" value="Unassembled WGS sequence"/>
</dbReference>
<dbReference type="EC" id="2.4.-.-" evidence="3"/>
<evidence type="ECO:0000313" key="3">
    <source>
        <dbReference type="EMBL" id="MFD2203313.1"/>
    </source>
</evidence>
<dbReference type="SUPFAM" id="SSF53756">
    <property type="entry name" value="UDP-Glycosyltransferase/glycogen phosphorylase"/>
    <property type="match status" value="1"/>
</dbReference>
<dbReference type="Pfam" id="PF00534">
    <property type="entry name" value="Glycos_transf_1"/>
    <property type="match status" value="1"/>
</dbReference>
<evidence type="ECO:0000313" key="4">
    <source>
        <dbReference type="Proteomes" id="UP001597414"/>
    </source>
</evidence>
<dbReference type="Gene3D" id="3.40.50.2000">
    <property type="entry name" value="Glycogen Phosphorylase B"/>
    <property type="match status" value="2"/>
</dbReference>
<gene>
    <name evidence="3" type="ORF">ACFSKV_17170</name>
</gene>
<organism evidence="3 4">
    <name type="scientific">Shivajiella indica</name>
    <dbReference type="NCBI Taxonomy" id="872115"/>
    <lineage>
        <taxon>Bacteria</taxon>
        <taxon>Pseudomonadati</taxon>
        <taxon>Bacteroidota</taxon>
        <taxon>Cytophagia</taxon>
        <taxon>Cytophagales</taxon>
        <taxon>Cyclobacteriaceae</taxon>
        <taxon>Shivajiella</taxon>
    </lineage>
</organism>
<comment type="caution">
    <text evidence="3">The sequence shown here is derived from an EMBL/GenBank/DDBJ whole genome shotgun (WGS) entry which is preliminary data.</text>
</comment>
<keyword evidence="4" id="KW-1185">Reference proteome</keyword>
<feature type="domain" description="Glycosyl transferase family 1" evidence="2">
    <location>
        <begin position="179"/>
        <end position="323"/>
    </location>
</feature>
<evidence type="ECO:0000256" key="1">
    <source>
        <dbReference type="ARBA" id="ARBA00022679"/>
    </source>
</evidence>
<keyword evidence="3" id="KW-0328">Glycosyltransferase</keyword>